<dbReference type="PROSITE" id="PS51257">
    <property type="entry name" value="PROKAR_LIPOPROTEIN"/>
    <property type="match status" value="1"/>
</dbReference>
<keyword evidence="2" id="KW-1185">Reference proteome</keyword>
<proteinExistence type="predicted"/>
<dbReference type="PANTHER" id="PTHR39335">
    <property type="entry name" value="BLL4220 PROTEIN"/>
    <property type="match status" value="1"/>
</dbReference>
<evidence type="ECO:0000313" key="1">
    <source>
        <dbReference type="EMBL" id="QDO95238.1"/>
    </source>
</evidence>
<dbReference type="Proteomes" id="UP000319209">
    <property type="component" value="Chromosome"/>
</dbReference>
<dbReference type="RefSeq" id="WP_143382146.1">
    <property type="nucleotide sequence ID" value="NZ_CP041637.1"/>
</dbReference>
<dbReference type="AlphaFoldDB" id="A0A516GUN9"/>
<dbReference type="InterPro" id="IPR005297">
    <property type="entry name" value="Lipoprotein_repeat"/>
</dbReference>
<accession>A0A516GUN9</accession>
<reference evidence="1 2" key="1">
    <citation type="submission" date="2019-07" db="EMBL/GenBank/DDBJ databases">
        <title>Genome sequencing for Formosa sp. PS13.</title>
        <authorList>
            <person name="Park S.-J."/>
        </authorList>
    </citation>
    <scope>NUCLEOTIDE SEQUENCE [LARGE SCALE GENOMIC DNA]</scope>
    <source>
        <strain evidence="1 2">PS13</strain>
    </source>
</reference>
<dbReference type="GO" id="GO:0043448">
    <property type="term" value="P:alkane catabolic process"/>
    <property type="evidence" value="ECO:0007669"/>
    <property type="project" value="TreeGrafter"/>
</dbReference>
<name>A0A516GUN9_9FLAO</name>
<dbReference type="PANTHER" id="PTHR39335:SF1">
    <property type="entry name" value="BLL4220 PROTEIN"/>
    <property type="match status" value="1"/>
</dbReference>
<dbReference type="OrthoDB" id="597632at2"/>
<sequence length="282" mass="31633">MMKNKIKNVGYASLLIAIPLFQSCSDDDETLTTEDPTEATVLLKESETFGNIITDSEGNSLYFFSKDTKDNSLCTEECLETSPLFYTESLVIEDDLNSDDFNTITRTDGSLQNTYKGWPLYYSSTDTVSGNTNGENDTWFIAKPNYTLMYAKAQLIGEDGNMYTSSYTLGEEETSYIVDSNGKTLYINSNDTYNTNTFTEADFSNNDVWPIAELTLDAIPSILNIEDFNTIDVHGRTQLTYKGWPLYYFGQDENRGDTKGISYSYPGAWPIANTDTPVSITE</sequence>
<evidence type="ECO:0000313" key="2">
    <source>
        <dbReference type="Proteomes" id="UP000319209"/>
    </source>
</evidence>
<dbReference type="Pfam" id="PF03640">
    <property type="entry name" value="Lipoprotein_15"/>
    <property type="match status" value="2"/>
</dbReference>
<protein>
    <recommendedName>
        <fullName evidence="3">Lipoprotein</fullName>
    </recommendedName>
</protein>
<gene>
    <name evidence="1" type="ORF">FNB79_15075</name>
</gene>
<organism evidence="1 2">
    <name type="scientific">Formosa sediminum</name>
    <dbReference type="NCBI Taxonomy" id="2594004"/>
    <lineage>
        <taxon>Bacteria</taxon>
        <taxon>Pseudomonadati</taxon>
        <taxon>Bacteroidota</taxon>
        <taxon>Flavobacteriia</taxon>
        <taxon>Flavobacteriales</taxon>
        <taxon>Flavobacteriaceae</taxon>
        <taxon>Formosa</taxon>
    </lineage>
</organism>
<evidence type="ECO:0008006" key="3">
    <source>
        <dbReference type="Google" id="ProtNLM"/>
    </source>
</evidence>
<dbReference type="KEGG" id="fop:FNB79_15075"/>
<dbReference type="EMBL" id="CP041637">
    <property type="protein sequence ID" value="QDO95238.1"/>
    <property type="molecule type" value="Genomic_DNA"/>
</dbReference>